<feature type="compositionally biased region" description="Basic and acidic residues" evidence="1">
    <location>
        <begin position="1"/>
        <end position="10"/>
    </location>
</feature>
<accession>A0A4Q7V3R9</accession>
<protein>
    <submittedName>
        <fullName evidence="2">Uncharacterized protein</fullName>
    </submittedName>
</protein>
<dbReference type="EMBL" id="SHKL01000001">
    <property type="protein sequence ID" value="RZT87343.1"/>
    <property type="molecule type" value="Genomic_DNA"/>
</dbReference>
<keyword evidence="3" id="KW-1185">Reference proteome</keyword>
<name>A0A4Q7V3R9_PSEST</name>
<dbReference type="AlphaFoldDB" id="A0A4Q7V3R9"/>
<proteinExistence type="predicted"/>
<comment type="caution">
    <text evidence="2">The sequence shown here is derived from an EMBL/GenBank/DDBJ whole genome shotgun (WGS) entry which is preliminary data.</text>
</comment>
<organism evidence="2 3">
    <name type="scientific">Pseudonocardia sediminis</name>
    <dbReference type="NCBI Taxonomy" id="1397368"/>
    <lineage>
        <taxon>Bacteria</taxon>
        <taxon>Bacillati</taxon>
        <taxon>Actinomycetota</taxon>
        <taxon>Actinomycetes</taxon>
        <taxon>Pseudonocardiales</taxon>
        <taxon>Pseudonocardiaceae</taxon>
        <taxon>Pseudonocardia</taxon>
    </lineage>
</organism>
<evidence type="ECO:0000313" key="2">
    <source>
        <dbReference type="EMBL" id="RZT87343.1"/>
    </source>
</evidence>
<dbReference type="Proteomes" id="UP000291591">
    <property type="component" value="Unassembled WGS sequence"/>
</dbReference>
<evidence type="ECO:0000313" key="3">
    <source>
        <dbReference type="Proteomes" id="UP000291591"/>
    </source>
</evidence>
<sequence length="115" mass="12457">MSVHDRERSDTSASTGGDHTEGALRTALLLTVEEVAELWFGEVGSGGSASSNCQKIRRLIPHVLPARRSGNRWYISRATAEEWTVGSDPASVMAHPDTREIAEPRLSVARRGSAD</sequence>
<gene>
    <name evidence="2" type="ORF">EV383_4262</name>
</gene>
<reference evidence="2 3" key="1">
    <citation type="submission" date="2019-02" db="EMBL/GenBank/DDBJ databases">
        <title>Sequencing the genomes of 1000 actinobacteria strains.</title>
        <authorList>
            <person name="Klenk H.-P."/>
        </authorList>
    </citation>
    <scope>NUCLEOTIDE SEQUENCE [LARGE SCALE GENOMIC DNA]</scope>
    <source>
        <strain evidence="2 3">DSM 45779</strain>
    </source>
</reference>
<evidence type="ECO:0000256" key="1">
    <source>
        <dbReference type="SAM" id="MobiDB-lite"/>
    </source>
</evidence>
<feature type="region of interest" description="Disordered" evidence="1">
    <location>
        <begin position="1"/>
        <end position="21"/>
    </location>
</feature>